<dbReference type="Gene3D" id="1.10.760.10">
    <property type="entry name" value="Cytochrome c-like domain"/>
    <property type="match status" value="1"/>
</dbReference>
<dbReference type="GO" id="GO:0009055">
    <property type="term" value="F:electron transfer activity"/>
    <property type="evidence" value="ECO:0007669"/>
    <property type="project" value="InterPro"/>
</dbReference>
<evidence type="ECO:0000313" key="7">
    <source>
        <dbReference type="Proteomes" id="UP000240009"/>
    </source>
</evidence>
<dbReference type="PANTHER" id="PTHR33546">
    <property type="entry name" value="LARGE, MULTIFUNCTIONAL SECRETED PROTEIN-RELATED"/>
    <property type="match status" value="1"/>
</dbReference>
<dbReference type="PROSITE" id="PS51007">
    <property type="entry name" value="CYTC"/>
    <property type="match status" value="1"/>
</dbReference>
<keyword evidence="2 4" id="KW-0479">Metal-binding</keyword>
<organism evidence="6 7">
    <name type="scientific">Blastopirellula marina</name>
    <dbReference type="NCBI Taxonomy" id="124"/>
    <lineage>
        <taxon>Bacteria</taxon>
        <taxon>Pseudomonadati</taxon>
        <taxon>Planctomycetota</taxon>
        <taxon>Planctomycetia</taxon>
        <taxon>Pirellulales</taxon>
        <taxon>Pirellulaceae</taxon>
        <taxon>Blastopirellula</taxon>
    </lineage>
</organism>
<evidence type="ECO:0000256" key="1">
    <source>
        <dbReference type="ARBA" id="ARBA00022617"/>
    </source>
</evidence>
<evidence type="ECO:0000313" key="6">
    <source>
        <dbReference type="EMBL" id="PQO25773.1"/>
    </source>
</evidence>
<dbReference type="GO" id="GO:0046872">
    <property type="term" value="F:metal ion binding"/>
    <property type="evidence" value="ECO:0007669"/>
    <property type="project" value="UniProtKB-KW"/>
</dbReference>
<name>A0A2S8F0W2_9BACT</name>
<evidence type="ECO:0000256" key="4">
    <source>
        <dbReference type="PROSITE-ProRule" id="PRU00433"/>
    </source>
</evidence>
<feature type="domain" description="Cytochrome c" evidence="5">
    <location>
        <begin position="1059"/>
        <end position="1192"/>
    </location>
</feature>
<sequence length="1197" mass="132156">MVGIVSVAEIYSGYSSFLLTSSLPACSMKTICFLLHVVFVLAPGALLLAADPPKSPQQQQKLFRLPPGFEIQLVVSEPDIGQPMNLNFDARGRLWITSSVEYPYPANSPGVQPRPDRFAGVGQHAPSDWVTVVEGFSEDGRGKKVTTFVTGLNIPIGQTPLGKGDEAIIFSIPNIDKVTDTDGDGIAEERTKLYGSVGNIDTHGMVNSFTPWVDGWIYGCHGFSNTSEITDGQGNMTHMQSGNTYRFKADGSRFEAFTFGQVNPFGMTFDPLGNLYDADCHSMPVYQLLRGAKYPHFGAKPDALGFGPTMINHNHGSTGICGPAYYAAEHFPQAYRDNLFICNPVSQVIHRDQLKQFGSTYQVDTQPDMVRCDDTWFRPVDVIMGPDGALYVADFYNPIIGHYESPLDHPDRDRTHGRVWRIVYSGDDDSSQPLASATDLTTQSVSELVAQLDSTNLLVRTKATNLLVSQYSDAAVLIIESIRDQASPRQLAHALWVLERIKGLTKDEIERFAGHSDRLVRVHLIKALAEREVWTEMDYGIVREALKDRDAFVVRAAVDALGRHPDAANVRPILLAWKQNPAEDTHLDYVIRLALREHFRSAELVALLGSHKWSDEEAGQLTSIAKVSETEPAAQWLILRTDSSSIDWEILRRVARQAASLNDSRMLERIVELTKDSPAWSQLSVLSQFSHAEQEAGRRAFDNPLARAWAERLWSVLSAELASPEAWTLHPIRGEAALAINPWALRDRTTTSGETRSFLDSIVHGEQQTGILRSRSFPLPKEIQFWLCGQDGLPGAKSPESNLIRVLLADGNQVIAQQTVPRNDVASHYALSTGEHAGKPGYVEVVDGNSAAAYAWIAVRDFSPEVPALPLQETGASKADLLQMVRDFRLTSAESRLVEFLADSTLDWESRISIAETLQQLGRGDVLSDNLVNWLLKTDLVPSQRQRTIQLLGRQTNAKVLRSLVEQLKNSTTEQQSEFAFALGNSKEGISALLDAIEHGKASPYVLQNPKWQQETAAVVQSSGLQERIAKLTSGLPSLSDQEQVTIEKIRAIYTSSQPSVEAGAKSFEKRCAACHKIGDQGNLIGPQLDGIGNRPLERIVEDILAPSRNVDAAFKTVLIQTIDGQVVSGLPRREEGEVLVLANAEGKEVRIPQSDIELRKQSPLSLMPGNFVEQIPQSELLDLLRFLETQKTNMSE</sequence>
<evidence type="ECO:0000256" key="2">
    <source>
        <dbReference type="ARBA" id="ARBA00022723"/>
    </source>
</evidence>
<dbReference type="SUPFAM" id="SSF48371">
    <property type="entry name" value="ARM repeat"/>
    <property type="match status" value="1"/>
</dbReference>
<dbReference type="Gene3D" id="1.25.10.10">
    <property type="entry name" value="Leucine-rich Repeat Variant"/>
    <property type="match status" value="2"/>
</dbReference>
<dbReference type="InterPro" id="IPR009056">
    <property type="entry name" value="Cyt_c-like_dom"/>
</dbReference>
<dbReference type="InterPro" id="IPR013427">
    <property type="entry name" value="Haem-bd_dom_put"/>
</dbReference>
<reference evidence="6 7" key="1">
    <citation type="submission" date="2018-02" db="EMBL/GenBank/DDBJ databases">
        <title>Comparative genomes isolates from brazilian mangrove.</title>
        <authorList>
            <person name="Araujo J.E."/>
            <person name="Taketani R.G."/>
            <person name="Silva M.C.P."/>
            <person name="Loureco M.V."/>
            <person name="Andreote F.D."/>
        </authorList>
    </citation>
    <scope>NUCLEOTIDE SEQUENCE [LARGE SCALE GENOMIC DNA]</scope>
    <source>
        <strain evidence="6 7">HEX-2 MGV</strain>
    </source>
</reference>
<dbReference type="Pfam" id="PF00034">
    <property type="entry name" value="Cytochrom_C"/>
    <property type="match status" value="1"/>
</dbReference>
<gene>
    <name evidence="6" type="ORF">C5Y96_23475</name>
</gene>
<keyword evidence="3 4" id="KW-0408">Iron</keyword>
<dbReference type="SUPFAM" id="SSF50952">
    <property type="entry name" value="Soluble quinoprotein glucose dehydrogenase"/>
    <property type="match status" value="1"/>
</dbReference>
<dbReference type="InterPro" id="IPR055557">
    <property type="entry name" value="DUF7133"/>
</dbReference>
<dbReference type="Pfam" id="PF23500">
    <property type="entry name" value="DUF7133"/>
    <property type="match status" value="1"/>
</dbReference>
<dbReference type="EMBL" id="PUIA01000074">
    <property type="protein sequence ID" value="PQO25773.1"/>
    <property type="molecule type" value="Genomic_DNA"/>
</dbReference>
<accession>A0A2S8F0W2</accession>
<dbReference type="InterPro" id="IPR011989">
    <property type="entry name" value="ARM-like"/>
</dbReference>
<evidence type="ECO:0000259" key="5">
    <source>
        <dbReference type="PROSITE" id="PS51007"/>
    </source>
</evidence>
<keyword evidence="1 4" id="KW-0349">Heme</keyword>
<dbReference type="InterPro" id="IPR011041">
    <property type="entry name" value="Quinoprot_gluc/sorb_DH_b-prop"/>
</dbReference>
<dbReference type="AlphaFoldDB" id="A0A2S8F0W2"/>
<proteinExistence type="predicted"/>
<dbReference type="PANTHER" id="PTHR33546:SF1">
    <property type="entry name" value="LARGE, MULTIFUNCTIONAL SECRETED PROTEIN"/>
    <property type="match status" value="1"/>
</dbReference>
<dbReference type="InterPro" id="IPR016024">
    <property type="entry name" value="ARM-type_fold"/>
</dbReference>
<comment type="caution">
    <text evidence="6">The sequence shown here is derived from an EMBL/GenBank/DDBJ whole genome shotgun (WGS) entry which is preliminary data.</text>
</comment>
<dbReference type="NCBIfam" id="TIGR02603">
    <property type="entry name" value="CxxCH_TIGR02603"/>
    <property type="match status" value="1"/>
</dbReference>
<dbReference type="Gene3D" id="2.120.10.30">
    <property type="entry name" value="TolB, C-terminal domain"/>
    <property type="match status" value="1"/>
</dbReference>
<protein>
    <recommendedName>
        <fullName evidence="5">Cytochrome c domain-containing protein</fullName>
    </recommendedName>
</protein>
<dbReference type="InterPro" id="IPR011042">
    <property type="entry name" value="6-blade_b-propeller_TolB-like"/>
</dbReference>
<evidence type="ECO:0000256" key="3">
    <source>
        <dbReference type="ARBA" id="ARBA00023004"/>
    </source>
</evidence>
<dbReference type="InterPro" id="IPR036909">
    <property type="entry name" value="Cyt_c-like_dom_sf"/>
</dbReference>
<dbReference type="SUPFAM" id="SSF46626">
    <property type="entry name" value="Cytochrome c"/>
    <property type="match status" value="1"/>
</dbReference>
<dbReference type="Proteomes" id="UP000240009">
    <property type="component" value="Unassembled WGS sequence"/>
</dbReference>
<dbReference type="GO" id="GO:0020037">
    <property type="term" value="F:heme binding"/>
    <property type="evidence" value="ECO:0007669"/>
    <property type="project" value="InterPro"/>
</dbReference>